<evidence type="ECO:0000256" key="12">
    <source>
        <dbReference type="SAM" id="MobiDB-lite"/>
    </source>
</evidence>
<evidence type="ECO:0000256" key="4">
    <source>
        <dbReference type="ARBA" id="ARBA00022553"/>
    </source>
</evidence>
<comment type="catalytic activity">
    <reaction evidence="9">
        <text>L-threonyl-[protein] + ATP = O-phospho-L-threonyl-[protein] + ADP + H(+)</text>
        <dbReference type="Rhea" id="RHEA:46608"/>
        <dbReference type="Rhea" id="RHEA-COMP:11060"/>
        <dbReference type="Rhea" id="RHEA-COMP:11605"/>
        <dbReference type="ChEBI" id="CHEBI:15378"/>
        <dbReference type="ChEBI" id="CHEBI:30013"/>
        <dbReference type="ChEBI" id="CHEBI:30616"/>
        <dbReference type="ChEBI" id="CHEBI:61977"/>
        <dbReference type="ChEBI" id="CHEBI:456216"/>
        <dbReference type="EC" id="2.7.11.1"/>
    </reaction>
</comment>
<evidence type="ECO:0000313" key="15">
    <source>
        <dbReference type="Proteomes" id="UP000694843"/>
    </source>
</evidence>
<name>A0A8B7PMT1_HYAAZ</name>
<dbReference type="InterPro" id="IPR011009">
    <property type="entry name" value="Kinase-like_dom_sf"/>
</dbReference>
<comment type="catalytic activity">
    <reaction evidence="10">
        <text>L-seryl-[protein] + ATP = O-phospho-L-seryl-[protein] + ADP + H(+)</text>
        <dbReference type="Rhea" id="RHEA:17989"/>
        <dbReference type="Rhea" id="RHEA-COMP:9863"/>
        <dbReference type="Rhea" id="RHEA-COMP:11604"/>
        <dbReference type="ChEBI" id="CHEBI:15378"/>
        <dbReference type="ChEBI" id="CHEBI:29999"/>
        <dbReference type="ChEBI" id="CHEBI:30616"/>
        <dbReference type="ChEBI" id="CHEBI:83421"/>
        <dbReference type="ChEBI" id="CHEBI:456216"/>
        <dbReference type="EC" id="2.7.11.1"/>
    </reaction>
</comment>
<evidence type="ECO:0000256" key="1">
    <source>
        <dbReference type="ARBA" id="ARBA00009804"/>
    </source>
</evidence>
<keyword evidence="6 11" id="KW-0547">Nucleotide-binding</keyword>
<dbReference type="GO" id="GO:0004674">
    <property type="term" value="F:protein serine/threonine kinase activity"/>
    <property type="evidence" value="ECO:0007669"/>
    <property type="project" value="UniProtKB-KW"/>
</dbReference>
<dbReference type="SMART" id="SM00220">
    <property type="entry name" value="S_TKc"/>
    <property type="match status" value="1"/>
</dbReference>
<dbReference type="FunFam" id="1.10.510.10:FF:000008">
    <property type="entry name" value="Non-specific serine/threonine protein kinase"/>
    <property type="match status" value="1"/>
</dbReference>
<dbReference type="InterPro" id="IPR008271">
    <property type="entry name" value="Ser/Thr_kinase_AS"/>
</dbReference>
<evidence type="ECO:0000256" key="9">
    <source>
        <dbReference type="ARBA" id="ARBA00047899"/>
    </source>
</evidence>
<evidence type="ECO:0000259" key="14">
    <source>
        <dbReference type="PROSITE" id="PS51285"/>
    </source>
</evidence>
<organism evidence="15 16">
    <name type="scientific">Hyalella azteca</name>
    <name type="common">Amphipod</name>
    <dbReference type="NCBI Taxonomy" id="294128"/>
    <lineage>
        <taxon>Eukaryota</taxon>
        <taxon>Metazoa</taxon>
        <taxon>Ecdysozoa</taxon>
        <taxon>Arthropoda</taxon>
        <taxon>Crustacea</taxon>
        <taxon>Multicrustacea</taxon>
        <taxon>Malacostraca</taxon>
        <taxon>Eumalacostraca</taxon>
        <taxon>Peracarida</taxon>
        <taxon>Amphipoda</taxon>
        <taxon>Senticaudata</taxon>
        <taxon>Talitrida</taxon>
        <taxon>Talitroidea</taxon>
        <taxon>Hyalellidae</taxon>
        <taxon>Hyalella</taxon>
    </lineage>
</organism>
<keyword evidence="4" id="KW-0597">Phosphoprotein</keyword>
<keyword evidence="15" id="KW-1185">Reference proteome</keyword>
<evidence type="ECO:0000256" key="3">
    <source>
        <dbReference type="ARBA" id="ARBA00022527"/>
    </source>
</evidence>
<dbReference type="InterPro" id="IPR000961">
    <property type="entry name" value="AGC-kinase_C"/>
</dbReference>
<dbReference type="GO" id="GO:0005524">
    <property type="term" value="F:ATP binding"/>
    <property type="evidence" value="ECO:0007669"/>
    <property type="project" value="UniProtKB-UniRule"/>
</dbReference>
<sequence>MSLAANVFELDLEEKKDSDDEILDYEQDRNGPGLDIDSLSSQANVTVVSLDDQEVRPQGYDKCSTQDFQLLNVLGKGGYGKVFQVRKITGKDYGSIYAMKVVKKAVIVRNQKDTDHTKAERNILETIKHPFLVDLVYAFQTQDKLYLILEYLSGGELFMHLEREGIFLEDTASFYLAEIIVALAHLHKGHVLYRDLKPENILLDAEGHVKLTDFGLCKEKIGYDGSKAHTFCGTIEYMAPEVILRRGHDHAADWWSLGALMYDMMTGSPPYTGETRKITFERIMKGKLHLPPYLSPDARDLIKKLLKRNASARLGSGPDDAKPIMEHPFFKDINWDVVHLRKLEPPFKPPVKGVEDVSQFDVKFTKQVPVDSPCDTMLSESYNKIFEGFTYVAPSVLESMFKDNNSFGPSQSHRTRSKIFSPPGGPCFSPPLSPDKTFSVTPSAFNPGAVPFIPGGATHHGVPIVNNSVAFNPNAVPFTPAVGGCAAPSSCNGGDSETMEVSEPIAVVGGSGPVLVPSQTRPSDVPAPRGNNWHWPH</sequence>
<evidence type="ECO:0000256" key="11">
    <source>
        <dbReference type="PROSITE-ProRule" id="PRU10141"/>
    </source>
</evidence>
<dbReference type="Proteomes" id="UP000694843">
    <property type="component" value="Unplaced"/>
</dbReference>
<dbReference type="Pfam" id="PF00433">
    <property type="entry name" value="Pkinase_C"/>
    <property type="match status" value="1"/>
</dbReference>
<feature type="domain" description="Protein kinase" evidence="13">
    <location>
        <begin position="68"/>
        <end position="330"/>
    </location>
</feature>
<protein>
    <recommendedName>
        <fullName evidence="2">non-specific serine/threonine protein kinase</fullName>
        <ecNumber evidence="2">2.7.11.1</ecNumber>
    </recommendedName>
</protein>
<evidence type="ECO:0000256" key="2">
    <source>
        <dbReference type="ARBA" id="ARBA00012513"/>
    </source>
</evidence>
<keyword evidence="8 11" id="KW-0067">ATP-binding</keyword>
<keyword evidence="3" id="KW-0723">Serine/threonine-protein kinase</keyword>
<evidence type="ECO:0000256" key="6">
    <source>
        <dbReference type="ARBA" id="ARBA00022741"/>
    </source>
</evidence>
<dbReference type="EC" id="2.7.11.1" evidence="2"/>
<dbReference type="Pfam" id="PF00069">
    <property type="entry name" value="Pkinase"/>
    <property type="match status" value="1"/>
</dbReference>
<feature type="binding site" evidence="11">
    <location>
        <position position="104"/>
    </location>
    <ligand>
        <name>ATP</name>
        <dbReference type="ChEBI" id="CHEBI:30616"/>
    </ligand>
</feature>
<comment type="similarity">
    <text evidence="1">Belongs to the protein kinase superfamily. AGC Ser/Thr protein kinase family. S6 kinase subfamily.</text>
</comment>
<accession>A0A8B7PMT1</accession>
<dbReference type="SUPFAM" id="SSF56112">
    <property type="entry name" value="Protein kinase-like (PK-like)"/>
    <property type="match status" value="1"/>
</dbReference>
<gene>
    <name evidence="16" type="primary">LOC108682123</name>
</gene>
<dbReference type="CDD" id="cd05584">
    <property type="entry name" value="STKc_p70S6K"/>
    <property type="match status" value="1"/>
</dbReference>
<keyword evidence="7 16" id="KW-0418">Kinase</keyword>
<evidence type="ECO:0000313" key="16">
    <source>
        <dbReference type="RefSeq" id="XP_018026726.1"/>
    </source>
</evidence>
<evidence type="ECO:0000256" key="10">
    <source>
        <dbReference type="ARBA" id="ARBA00048679"/>
    </source>
</evidence>
<feature type="domain" description="AGC-kinase C-terminal" evidence="14">
    <location>
        <begin position="331"/>
        <end position="401"/>
    </location>
</feature>
<dbReference type="RefSeq" id="XP_018026726.1">
    <property type="nucleotide sequence ID" value="XM_018171237.2"/>
</dbReference>
<dbReference type="SMART" id="SM00133">
    <property type="entry name" value="S_TK_X"/>
    <property type="match status" value="1"/>
</dbReference>
<dbReference type="PANTHER" id="PTHR24351">
    <property type="entry name" value="RIBOSOMAL PROTEIN S6 KINASE"/>
    <property type="match status" value="1"/>
</dbReference>
<dbReference type="InterPro" id="IPR017441">
    <property type="entry name" value="Protein_kinase_ATP_BS"/>
</dbReference>
<dbReference type="FunFam" id="3.30.200.20:FF:000686">
    <property type="entry name" value="Ribosomal protein S6 kinase"/>
    <property type="match status" value="1"/>
</dbReference>
<evidence type="ECO:0000256" key="5">
    <source>
        <dbReference type="ARBA" id="ARBA00022679"/>
    </source>
</evidence>
<evidence type="ECO:0000259" key="13">
    <source>
        <dbReference type="PROSITE" id="PS50011"/>
    </source>
</evidence>
<dbReference type="KEGG" id="hazt:108682123"/>
<feature type="region of interest" description="Disordered" evidence="12">
    <location>
        <begin position="517"/>
        <end position="537"/>
    </location>
</feature>
<proteinExistence type="inferred from homology"/>
<dbReference type="Gene3D" id="3.30.200.20">
    <property type="entry name" value="Phosphorylase Kinase, domain 1"/>
    <property type="match status" value="1"/>
</dbReference>
<dbReference type="PROSITE" id="PS51285">
    <property type="entry name" value="AGC_KINASE_CTER"/>
    <property type="match status" value="1"/>
</dbReference>
<dbReference type="InterPro" id="IPR017892">
    <property type="entry name" value="Pkinase_C"/>
</dbReference>
<dbReference type="Gene3D" id="1.10.510.10">
    <property type="entry name" value="Transferase(Phosphotransferase) domain 1"/>
    <property type="match status" value="1"/>
</dbReference>
<keyword evidence="5" id="KW-0808">Transferase</keyword>
<dbReference type="InterPro" id="IPR000719">
    <property type="entry name" value="Prot_kinase_dom"/>
</dbReference>
<dbReference type="GeneID" id="108682123"/>
<evidence type="ECO:0000256" key="8">
    <source>
        <dbReference type="ARBA" id="ARBA00022840"/>
    </source>
</evidence>
<dbReference type="PROSITE" id="PS00107">
    <property type="entry name" value="PROTEIN_KINASE_ATP"/>
    <property type="match status" value="1"/>
</dbReference>
<dbReference type="OrthoDB" id="63267at2759"/>
<reference evidence="16" key="1">
    <citation type="submission" date="2025-08" db="UniProtKB">
        <authorList>
            <consortium name="RefSeq"/>
        </authorList>
    </citation>
    <scope>IDENTIFICATION</scope>
    <source>
        <tissue evidence="16">Whole organism</tissue>
    </source>
</reference>
<evidence type="ECO:0000256" key="7">
    <source>
        <dbReference type="ARBA" id="ARBA00022777"/>
    </source>
</evidence>
<dbReference type="PROSITE" id="PS50011">
    <property type="entry name" value="PROTEIN_KINASE_DOM"/>
    <property type="match status" value="1"/>
</dbReference>
<dbReference type="AlphaFoldDB" id="A0A8B7PMT1"/>
<dbReference type="OMA" id="KGSIFAM"/>
<dbReference type="PROSITE" id="PS00108">
    <property type="entry name" value="PROTEIN_KINASE_ST"/>
    <property type="match status" value="1"/>
</dbReference>